<dbReference type="Ensembl" id="ENSORLT00000037854.1">
    <property type="protein sequence ID" value="ENSORLP00000034716.1"/>
    <property type="gene ID" value="ENSORLG00000023416.1"/>
</dbReference>
<feature type="domain" description="Ig-like" evidence="4">
    <location>
        <begin position="141"/>
        <end position="208"/>
    </location>
</feature>
<dbReference type="KEGG" id="ola:101170122"/>
<dbReference type="STRING" id="8090.ENSORLP00000034716"/>
<dbReference type="OrthoDB" id="9937043at2759"/>
<feature type="chain" id="PRO_5017180659" description="Ig-like domain-containing protein" evidence="3">
    <location>
        <begin position="21"/>
        <end position="472"/>
    </location>
</feature>
<dbReference type="InterPro" id="IPR007110">
    <property type="entry name" value="Ig-like_dom"/>
</dbReference>
<reference evidence="5" key="2">
    <citation type="submission" date="2025-08" db="UniProtKB">
        <authorList>
            <consortium name="Ensembl"/>
        </authorList>
    </citation>
    <scope>IDENTIFICATION</scope>
    <source>
        <strain evidence="5">Hd-rR</strain>
    </source>
</reference>
<dbReference type="SUPFAM" id="SSF48726">
    <property type="entry name" value="Immunoglobulin"/>
    <property type="match status" value="3"/>
</dbReference>
<dbReference type="Gene3D" id="2.60.40.10">
    <property type="entry name" value="Immunoglobulins"/>
    <property type="match status" value="2"/>
</dbReference>
<dbReference type="AlphaFoldDB" id="A0A3B3HSU0"/>
<evidence type="ECO:0000256" key="3">
    <source>
        <dbReference type="SAM" id="SignalP"/>
    </source>
</evidence>
<evidence type="ECO:0000313" key="5">
    <source>
        <dbReference type="Ensembl" id="ENSORLP00000034716.1"/>
    </source>
</evidence>
<accession>A0A3B3HSU0</accession>
<dbReference type="InterPro" id="IPR013106">
    <property type="entry name" value="Ig_V-set"/>
</dbReference>
<organism evidence="5 6">
    <name type="scientific">Oryzias latipes</name>
    <name type="common">Japanese rice fish</name>
    <name type="synonym">Japanese killifish</name>
    <dbReference type="NCBI Taxonomy" id="8090"/>
    <lineage>
        <taxon>Eukaryota</taxon>
        <taxon>Metazoa</taxon>
        <taxon>Chordata</taxon>
        <taxon>Craniata</taxon>
        <taxon>Vertebrata</taxon>
        <taxon>Euteleostomi</taxon>
        <taxon>Actinopterygii</taxon>
        <taxon>Neopterygii</taxon>
        <taxon>Teleostei</taxon>
        <taxon>Neoteleostei</taxon>
        <taxon>Acanthomorphata</taxon>
        <taxon>Ovalentaria</taxon>
        <taxon>Atherinomorphae</taxon>
        <taxon>Beloniformes</taxon>
        <taxon>Adrianichthyidae</taxon>
        <taxon>Oryziinae</taxon>
        <taxon>Oryzias</taxon>
    </lineage>
</organism>
<keyword evidence="2" id="KW-1133">Transmembrane helix</keyword>
<proteinExistence type="predicted"/>
<dbReference type="Pfam" id="PF13927">
    <property type="entry name" value="Ig_3"/>
    <property type="match status" value="1"/>
</dbReference>
<dbReference type="GeneTree" id="ENSGT00990000203876"/>
<dbReference type="Bgee" id="ENSORLG00000023416">
    <property type="expression patterns" value="Expressed in animal zygote and 7 other cell types or tissues"/>
</dbReference>
<evidence type="ECO:0000256" key="2">
    <source>
        <dbReference type="SAM" id="Phobius"/>
    </source>
</evidence>
<feature type="domain" description="Ig-like" evidence="4">
    <location>
        <begin position="220"/>
        <end position="302"/>
    </location>
</feature>
<dbReference type="InParanoid" id="A0A3B3HSU0"/>
<reference evidence="5 6" key="1">
    <citation type="journal article" date="2007" name="Nature">
        <title>The medaka draft genome and insights into vertebrate genome evolution.</title>
        <authorList>
            <person name="Kasahara M."/>
            <person name="Naruse K."/>
            <person name="Sasaki S."/>
            <person name="Nakatani Y."/>
            <person name="Qu W."/>
            <person name="Ahsan B."/>
            <person name="Yamada T."/>
            <person name="Nagayasu Y."/>
            <person name="Doi K."/>
            <person name="Kasai Y."/>
            <person name="Jindo T."/>
            <person name="Kobayashi D."/>
            <person name="Shimada A."/>
            <person name="Toyoda A."/>
            <person name="Kuroki Y."/>
            <person name="Fujiyama A."/>
            <person name="Sasaki T."/>
            <person name="Shimizu A."/>
            <person name="Asakawa S."/>
            <person name="Shimizu N."/>
            <person name="Hashimoto S."/>
            <person name="Yang J."/>
            <person name="Lee Y."/>
            <person name="Matsushima K."/>
            <person name="Sugano S."/>
            <person name="Sakaizumi M."/>
            <person name="Narita T."/>
            <person name="Ohishi K."/>
            <person name="Haga S."/>
            <person name="Ohta F."/>
            <person name="Nomoto H."/>
            <person name="Nogata K."/>
            <person name="Morishita T."/>
            <person name="Endo T."/>
            <person name="Shin-I T."/>
            <person name="Takeda H."/>
            <person name="Morishita S."/>
            <person name="Kohara Y."/>
        </authorList>
    </citation>
    <scope>NUCLEOTIDE SEQUENCE [LARGE SCALE GENOMIC DNA]</scope>
    <source>
        <strain evidence="5 6">Hd-rR</strain>
    </source>
</reference>
<protein>
    <recommendedName>
        <fullName evidence="4">Ig-like domain-containing protein</fullName>
    </recommendedName>
</protein>
<keyword evidence="2" id="KW-0472">Membrane</keyword>
<feature type="region of interest" description="Disordered" evidence="1">
    <location>
        <begin position="451"/>
        <end position="472"/>
    </location>
</feature>
<feature type="domain" description="Ig-like" evidence="4">
    <location>
        <begin position="30"/>
        <end position="127"/>
    </location>
</feature>
<evidence type="ECO:0000256" key="1">
    <source>
        <dbReference type="SAM" id="MobiDB-lite"/>
    </source>
</evidence>
<evidence type="ECO:0000313" key="6">
    <source>
        <dbReference type="Proteomes" id="UP000001038"/>
    </source>
</evidence>
<gene>
    <name evidence="5" type="primary">lag3</name>
</gene>
<dbReference type="GeneID" id="101170122"/>
<dbReference type="SMART" id="SM00408">
    <property type="entry name" value="IGc2"/>
    <property type="match status" value="2"/>
</dbReference>
<evidence type="ECO:0000259" key="4">
    <source>
        <dbReference type="PROSITE" id="PS50835"/>
    </source>
</evidence>
<feature type="transmembrane region" description="Helical" evidence="2">
    <location>
        <begin position="408"/>
        <end position="426"/>
    </location>
</feature>
<dbReference type="Proteomes" id="UP000001038">
    <property type="component" value="Chromosome 16"/>
</dbReference>
<dbReference type="PANTHER" id="PTHR11422">
    <property type="entry name" value="T-CELL SURFACE GLYCOPROTEIN CD4"/>
    <property type="match status" value="1"/>
</dbReference>
<dbReference type="InterPro" id="IPR013783">
    <property type="entry name" value="Ig-like_fold"/>
</dbReference>
<dbReference type="CTD" id="3902"/>
<dbReference type="InterPro" id="IPR036179">
    <property type="entry name" value="Ig-like_dom_sf"/>
</dbReference>
<dbReference type="PROSITE" id="PS50835">
    <property type="entry name" value="IG_LIKE"/>
    <property type="match status" value="3"/>
</dbReference>
<dbReference type="PANTHER" id="PTHR11422:SF12">
    <property type="entry name" value="MICROFIBRIL-ASSOCIATED GLYCOPROTEIN 3"/>
    <property type="match status" value="1"/>
</dbReference>
<reference evidence="5" key="3">
    <citation type="submission" date="2025-09" db="UniProtKB">
        <authorList>
            <consortium name="Ensembl"/>
        </authorList>
    </citation>
    <scope>IDENTIFICATION</scope>
    <source>
        <strain evidence="5">Hd-rR</strain>
    </source>
</reference>
<keyword evidence="6" id="KW-1185">Reference proteome</keyword>
<dbReference type="InterPro" id="IPR003599">
    <property type="entry name" value="Ig_sub"/>
</dbReference>
<dbReference type="RefSeq" id="XP_004078252.2">
    <property type="nucleotide sequence ID" value="XM_004078204.4"/>
</dbReference>
<dbReference type="InterPro" id="IPR003598">
    <property type="entry name" value="Ig_sub2"/>
</dbReference>
<feature type="signal peptide" evidence="3">
    <location>
        <begin position="1"/>
        <end position="20"/>
    </location>
</feature>
<keyword evidence="2" id="KW-0812">Transmembrane</keyword>
<name>A0A3B3HSU0_ORYLA</name>
<dbReference type="SMART" id="SM00409">
    <property type="entry name" value="IG"/>
    <property type="match status" value="3"/>
</dbReference>
<dbReference type="Pfam" id="PF07686">
    <property type="entry name" value="V-set"/>
    <property type="match status" value="1"/>
</dbReference>
<keyword evidence="3" id="KW-0732">Signal</keyword>
<sequence>MFMKGFIFGMMSFLVTGAQCEVTEVLTEVGSQAVLPCKCSPLQCSTSLIIWSKDKGGTIWRKERSGLQYWGSSFVGKAGARVQCPHAQFDKGNCNLHINTVTESDGGLYTCKVLYGNKFEENQVWLRVVQVSISPSAPVWGDDVSITCRVNPWPTEASVSWMLNNRQYKARNRIFSNGKQSFVKEIVTEKVLGNWTCVIDIKKEWQFTTALFVRGIIKPPKDNTMVYAAVGSAVTLPCVFSAGLSPKTTSWEKVGVGKPIDLNISNRPSFSPWDQSLIINEVELKDQGKYRCAGTINEKRLTRTMQLVVAKIVQATRKGFVMLTCQLTDISQDIEYEWVPAKYNLNGPLSVGQIQKGQTFVMEEKWDEVTCRYYGNQGLLGNVTFHNQVMSAQSKEQSKERSHNTGTIVGLSFLLLILLLVLAQMFKNYQRRKRIFQYPALETIVHTISNEREEKERRTQTKKVTTPQEEFY</sequence>